<organism evidence="11 12">
    <name type="scientific">Microcystis aeruginosa NIES-44</name>
    <dbReference type="NCBI Taxonomy" id="449439"/>
    <lineage>
        <taxon>Bacteria</taxon>
        <taxon>Bacillati</taxon>
        <taxon>Cyanobacteriota</taxon>
        <taxon>Cyanophyceae</taxon>
        <taxon>Oscillatoriophycideae</taxon>
        <taxon>Chroococcales</taxon>
        <taxon>Microcystaceae</taxon>
        <taxon>Microcystis</taxon>
    </lineage>
</organism>
<feature type="transmembrane region" description="Helical" evidence="10">
    <location>
        <begin position="405"/>
        <end position="426"/>
    </location>
</feature>
<keyword evidence="7 10" id="KW-1133">Transmembrane helix</keyword>
<dbReference type="NCBIfam" id="TIGR00933">
    <property type="entry name" value="2a38"/>
    <property type="match status" value="1"/>
</dbReference>
<keyword evidence="9 10" id="KW-0472">Membrane</keyword>
<keyword evidence="8" id="KW-0406">Ion transport</keyword>
<evidence type="ECO:0000256" key="7">
    <source>
        <dbReference type="ARBA" id="ARBA00022989"/>
    </source>
</evidence>
<keyword evidence="3" id="KW-1003">Cell membrane</keyword>
<feature type="transmembrane region" description="Helical" evidence="10">
    <location>
        <begin position="149"/>
        <end position="169"/>
    </location>
</feature>
<protein>
    <submittedName>
        <fullName evidence="11">Potassium uptake protein TrkH</fullName>
    </submittedName>
</protein>
<accession>A0A0A1VZ26</accession>
<sequence length="444" mass="48701">MTIARTICLGFIAVILAGTSLLMLPVSTTSGTWNDPIVALFTSTSAVCVTGLAVVDTGTYFSFWGQLFIALLVQVGGLGYMTTTTFLMLLIGRKFDLRQKLAIQESFDRPFLQGSQSLMKSVIATTLVFELTATLIMLTVFAQKYDFRYAVWLSLFHSISAWNNAGFGLFKDNLMSYQSSIIINLSITGLIIFGGIGYQVIIEFYTWFIYRFQYKRKGFVFSLNYKVAISTTIFLLVMGTLAFLLTEQGNGDTLANLSIKDKLLAAWFQSVTSRTAGFNTIDIGKISVEGLLITMALMFIGASPSGTGGGIKTTTFRILYNCTRSVLRGREEVTLYQRRIPMPLILKSMAVVFGSVIAIIISTLAISFVETDFKMIQLFFEVVSAFGTVGLSTGITAALSPISKLIIVFMMYLGRVGVILLIAAIIGDPKPTVINYPEENLLVG</sequence>
<feature type="transmembrane region" description="Helical" evidence="10">
    <location>
        <begin position="223"/>
        <end position="245"/>
    </location>
</feature>
<dbReference type="GO" id="GO:0015379">
    <property type="term" value="F:potassium:chloride symporter activity"/>
    <property type="evidence" value="ECO:0007669"/>
    <property type="project" value="InterPro"/>
</dbReference>
<comment type="caution">
    <text evidence="11">The sequence shown here is derived from an EMBL/GenBank/DDBJ whole genome shotgun (WGS) entry which is preliminary data.</text>
</comment>
<evidence type="ECO:0000256" key="9">
    <source>
        <dbReference type="ARBA" id="ARBA00023136"/>
    </source>
</evidence>
<feature type="transmembrane region" description="Helical" evidence="10">
    <location>
        <begin position="67"/>
        <end position="91"/>
    </location>
</feature>
<keyword evidence="2" id="KW-0813">Transport</keyword>
<dbReference type="Proteomes" id="UP000030321">
    <property type="component" value="Unassembled WGS sequence"/>
</dbReference>
<dbReference type="PANTHER" id="PTHR32024">
    <property type="entry name" value="TRK SYSTEM POTASSIUM UPTAKE PROTEIN TRKG-RELATED"/>
    <property type="match status" value="1"/>
</dbReference>
<comment type="subcellular location">
    <subcellularLocation>
        <location evidence="1">Cell membrane</location>
        <topology evidence="1">Multi-pass membrane protein</topology>
    </subcellularLocation>
</comment>
<dbReference type="AlphaFoldDB" id="A0A0A1VZ26"/>
<name>A0A0A1VZ26_MICAE</name>
<gene>
    <name evidence="11" type="ORF">N44_03096</name>
</gene>
<dbReference type="EMBL" id="BBPA01000057">
    <property type="protein sequence ID" value="GAL94516.1"/>
    <property type="molecule type" value="Genomic_DNA"/>
</dbReference>
<feature type="transmembrane region" description="Helical" evidence="10">
    <location>
        <begin position="344"/>
        <end position="366"/>
    </location>
</feature>
<evidence type="ECO:0000256" key="3">
    <source>
        <dbReference type="ARBA" id="ARBA00022475"/>
    </source>
</evidence>
<keyword evidence="6" id="KW-0630">Potassium</keyword>
<proteinExistence type="predicted"/>
<dbReference type="GO" id="GO:0005886">
    <property type="term" value="C:plasma membrane"/>
    <property type="evidence" value="ECO:0007669"/>
    <property type="project" value="UniProtKB-SubCell"/>
</dbReference>
<reference evidence="12" key="1">
    <citation type="journal article" date="2015" name="Genome">
        <title>Whole Genome Sequence of the Non-Microcystin-Producing Microcystis aeruginosa Strain NIES-44.</title>
        <authorList>
            <person name="Okano K."/>
            <person name="Miyata N."/>
            <person name="Ozaki Y."/>
        </authorList>
    </citation>
    <scope>NUCLEOTIDE SEQUENCE [LARGE SCALE GENOMIC DNA]</scope>
    <source>
        <strain evidence="12">NIES-44</strain>
    </source>
</reference>
<evidence type="ECO:0000313" key="11">
    <source>
        <dbReference type="EMBL" id="GAL94516.1"/>
    </source>
</evidence>
<evidence type="ECO:0000256" key="2">
    <source>
        <dbReference type="ARBA" id="ARBA00022448"/>
    </source>
</evidence>
<evidence type="ECO:0000256" key="8">
    <source>
        <dbReference type="ARBA" id="ARBA00023065"/>
    </source>
</evidence>
<feature type="transmembrane region" description="Helical" evidence="10">
    <location>
        <begin position="378"/>
        <end position="399"/>
    </location>
</feature>
<feature type="transmembrane region" description="Helical" evidence="10">
    <location>
        <begin position="181"/>
        <end position="202"/>
    </location>
</feature>
<feature type="transmembrane region" description="Helical" evidence="10">
    <location>
        <begin position="122"/>
        <end position="142"/>
    </location>
</feature>
<evidence type="ECO:0000256" key="1">
    <source>
        <dbReference type="ARBA" id="ARBA00004651"/>
    </source>
</evidence>
<dbReference type="InterPro" id="IPR003445">
    <property type="entry name" value="Cat_transpt"/>
</dbReference>
<dbReference type="PANTHER" id="PTHR32024:SF1">
    <property type="entry name" value="KTR SYSTEM POTASSIUM UPTAKE PROTEIN B"/>
    <property type="match status" value="1"/>
</dbReference>
<feature type="transmembrane region" description="Helical" evidence="10">
    <location>
        <begin position="7"/>
        <end position="25"/>
    </location>
</feature>
<dbReference type="InterPro" id="IPR004772">
    <property type="entry name" value="TrkH"/>
</dbReference>
<keyword evidence="4" id="KW-0633">Potassium transport</keyword>
<evidence type="ECO:0000256" key="6">
    <source>
        <dbReference type="ARBA" id="ARBA00022958"/>
    </source>
</evidence>
<dbReference type="RefSeq" id="WP_045360595.1">
    <property type="nucleotide sequence ID" value="NZ_BBPA01000057.1"/>
</dbReference>
<evidence type="ECO:0000313" key="12">
    <source>
        <dbReference type="Proteomes" id="UP000030321"/>
    </source>
</evidence>
<evidence type="ECO:0000256" key="5">
    <source>
        <dbReference type="ARBA" id="ARBA00022692"/>
    </source>
</evidence>
<evidence type="ECO:0000256" key="4">
    <source>
        <dbReference type="ARBA" id="ARBA00022538"/>
    </source>
</evidence>
<keyword evidence="5 10" id="KW-0812">Transmembrane</keyword>
<feature type="transmembrane region" description="Helical" evidence="10">
    <location>
        <begin position="37"/>
        <end position="55"/>
    </location>
</feature>
<dbReference type="Pfam" id="PF02386">
    <property type="entry name" value="TrkH"/>
    <property type="match status" value="1"/>
</dbReference>
<evidence type="ECO:0000256" key="10">
    <source>
        <dbReference type="SAM" id="Phobius"/>
    </source>
</evidence>